<sequence length="434" mass="43819">MVCDDPITAAICQQASDRAPSIAEGVLEGLAEIMGNTAAWLITNLWTVLEATTMVDLTGDRFTRVHSLVLGIAVFLMLAFFLLQLITGMLRREPGALGRAVGGLAKSVLGSFVVVTLTGTLLEITDQVCLSLVAAASTTMEDLGRDLAFVGTSTVLATAIPGVGPLLALFLAGMAIAAAFILWLSLLVRSALLLIAIALAPLALAGSSWDATRSWVARWAFVVALIVSKLVIVVVFLLATSLITTPIAGDLAVWSEKLTAVVLLAVAAFAPYLTYKLVNFMGFDMYHAMSIEQETKAALNRPVPLTAGSAVAGGFVGRNVPKVLGPDGRSAVAAARSGSGATGASAGGVAGAGAAGSAATVAAPVILGAQLVKAAATAGPKAGAAVGGMVWQQAGAAAQTAAPRAGGAAPTHRAPSGPPVPDVPTVLRDPGERS</sequence>
<accession>A0AA41QKF1</accession>
<dbReference type="AlphaFoldDB" id="A0AA41QKF1"/>
<keyword evidence="2" id="KW-0812">Transmembrane</keyword>
<protein>
    <submittedName>
        <fullName evidence="3">Conjugal transfer protein TrbL</fullName>
    </submittedName>
</protein>
<feature type="compositionally biased region" description="Low complexity" evidence="1">
    <location>
        <begin position="398"/>
        <end position="415"/>
    </location>
</feature>
<feature type="transmembrane region" description="Helical" evidence="2">
    <location>
        <begin position="176"/>
        <end position="204"/>
    </location>
</feature>
<keyword evidence="2" id="KW-1133">Transmembrane helix</keyword>
<feature type="transmembrane region" description="Helical" evidence="2">
    <location>
        <begin position="258"/>
        <end position="275"/>
    </location>
</feature>
<dbReference type="RefSeq" id="WP_236091432.1">
    <property type="nucleotide sequence ID" value="NZ_JAKGSG010000068.1"/>
</dbReference>
<keyword evidence="2" id="KW-0472">Membrane</keyword>
<organism evidence="3 4">
    <name type="scientific">Antribacter soli</name>
    <dbReference type="NCBI Taxonomy" id="2910976"/>
    <lineage>
        <taxon>Bacteria</taxon>
        <taxon>Bacillati</taxon>
        <taxon>Actinomycetota</taxon>
        <taxon>Actinomycetes</taxon>
        <taxon>Micrococcales</taxon>
        <taxon>Promicromonosporaceae</taxon>
        <taxon>Antribacter</taxon>
    </lineage>
</organism>
<feature type="transmembrane region" description="Helical" evidence="2">
    <location>
        <begin position="110"/>
        <end position="135"/>
    </location>
</feature>
<proteinExistence type="predicted"/>
<feature type="transmembrane region" description="Helical" evidence="2">
    <location>
        <begin position="68"/>
        <end position="90"/>
    </location>
</feature>
<name>A0AA41QKF1_9MICO</name>
<evidence type="ECO:0000256" key="2">
    <source>
        <dbReference type="SAM" id="Phobius"/>
    </source>
</evidence>
<comment type="caution">
    <text evidence="3">The sequence shown here is derived from an EMBL/GenBank/DDBJ whole genome shotgun (WGS) entry which is preliminary data.</text>
</comment>
<evidence type="ECO:0000313" key="4">
    <source>
        <dbReference type="Proteomes" id="UP001165405"/>
    </source>
</evidence>
<feature type="transmembrane region" description="Helical" evidence="2">
    <location>
        <begin position="216"/>
        <end position="238"/>
    </location>
</feature>
<keyword evidence="4" id="KW-1185">Reference proteome</keyword>
<reference evidence="3" key="1">
    <citation type="submission" date="2022-01" db="EMBL/GenBank/DDBJ databases">
        <title>Antribacter sp. nov., isolated from Guizhou of China.</title>
        <authorList>
            <person name="Chengliang C."/>
            <person name="Ya Z."/>
        </authorList>
    </citation>
    <scope>NUCLEOTIDE SEQUENCE</scope>
    <source>
        <strain evidence="3">KLBMP 9083</strain>
    </source>
</reference>
<feature type="transmembrane region" description="Helical" evidence="2">
    <location>
        <begin position="147"/>
        <end position="170"/>
    </location>
</feature>
<feature type="region of interest" description="Disordered" evidence="1">
    <location>
        <begin position="398"/>
        <end position="434"/>
    </location>
</feature>
<dbReference type="EMBL" id="JAKGSG010000068">
    <property type="protein sequence ID" value="MCF4123684.1"/>
    <property type="molecule type" value="Genomic_DNA"/>
</dbReference>
<gene>
    <name evidence="3" type="ORF">L1785_22240</name>
</gene>
<dbReference type="Proteomes" id="UP001165405">
    <property type="component" value="Unassembled WGS sequence"/>
</dbReference>
<evidence type="ECO:0000256" key="1">
    <source>
        <dbReference type="SAM" id="MobiDB-lite"/>
    </source>
</evidence>
<evidence type="ECO:0000313" key="3">
    <source>
        <dbReference type="EMBL" id="MCF4123684.1"/>
    </source>
</evidence>